<organism evidence="3 7">
    <name type="scientific">Xanthomonas cucurbitae</name>
    <dbReference type="NCBI Taxonomy" id="56453"/>
    <lineage>
        <taxon>Bacteria</taxon>
        <taxon>Pseudomonadati</taxon>
        <taxon>Pseudomonadota</taxon>
        <taxon>Gammaproteobacteria</taxon>
        <taxon>Lysobacterales</taxon>
        <taxon>Lysobacteraceae</taxon>
        <taxon>Xanthomonas</taxon>
    </lineage>
</organism>
<dbReference type="InterPro" id="IPR038721">
    <property type="entry name" value="IS701-like_DDE_dom"/>
</dbReference>
<evidence type="ECO:0000313" key="8">
    <source>
        <dbReference type="Proteomes" id="UP001214201"/>
    </source>
</evidence>
<name>A0A2S7DRJ6_9XANT</name>
<reference evidence="3 7" key="1">
    <citation type="submission" date="2016-08" db="EMBL/GenBank/DDBJ databases">
        <authorList>
            <person name="Seilhamer J.J."/>
        </authorList>
    </citation>
    <scope>NUCLEOTIDE SEQUENCE [LARGE SCALE GENOMIC DNA]</scope>
    <source>
        <strain evidence="3 7">CFBP2542</strain>
    </source>
</reference>
<evidence type="ECO:0000313" key="6">
    <source>
        <dbReference type="EMBL" id="WDM72530.1"/>
    </source>
</evidence>
<sequence length="371" mass="41072">MDLKGEVYWIVDDTGFRKKGKHSVGVARQYCGEIGKQDNCQVAVSVSLATPAASVPIAFGLYLPEAWAADAAKREKAGVPEEIAFTTKPEIALAQMQAACAAGVVRGTVLADAAYGSNTAWRDALTALELTYAVGIVSSVKVWPPGQTPEPPAPWKGKGRPAIRHRRTADRQPQSVEALAQSLPRRAFRTVSWREGSNAALSGRFAALRVRAAQGDRLRQEEWLLIEWPKSEDKSTRYFLSNLPANTLRKDLVNTVKARWRIERDYQDLKQEFGLDHYEGRGWRGFHHHATLCIAAYGFLVAERLRGAHQKKPSQRPQPALPEDYRPRGAADAGSAPCSGLDRDAALDNRRRNRSDTTWNDVSAPSYLMTQ</sequence>
<dbReference type="InterPro" id="IPR039365">
    <property type="entry name" value="IS701-like"/>
</dbReference>
<dbReference type="EMBL" id="MDED01000016">
    <property type="protein sequence ID" value="PPU76446.1"/>
    <property type="molecule type" value="Genomic_DNA"/>
</dbReference>
<dbReference type="PANTHER" id="PTHR33627">
    <property type="entry name" value="TRANSPOSASE"/>
    <property type="match status" value="1"/>
</dbReference>
<accession>A0A2S7DRJ6</accession>
<dbReference type="SUPFAM" id="SSF53098">
    <property type="entry name" value="Ribonuclease H-like"/>
    <property type="match status" value="1"/>
</dbReference>
<evidence type="ECO:0000313" key="5">
    <source>
        <dbReference type="EMBL" id="WDM71467.1"/>
    </source>
</evidence>
<protein>
    <submittedName>
        <fullName evidence="4">IS701 family transposase</fullName>
    </submittedName>
</protein>
<dbReference type="AlphaFoldDB" id="A0A2S7DRJ6"/>
<dbReference type="InterPro" id="IPR012337">
    <property type="entry name" value="RNaseH-like_sf"/>
</dbReference>
<feature type="compositionally biased region" description="Basic and acidic residues" evidence="1">
    <location>
        <begin position="341"/>
        <end position="350"/>
    </location>
</feature>
<dbReference type="PANTHER" id="PTHR33627:SF1">
    <property type="entry name" value="TRANSPOSASE"/>
    <property type="match status" value="1"/>
</dbReference>
<proteinExistence type="predicted"/>
<dbReference type="EMBL" id="CP082214">
    <property type="protein sequence ID" value="WDM72530.1"/>
    <property type="molecule type" value="Genomic_DNA"/>
</dbReference>
<dbReference type="Proteomes" id="UP001214201">
    <property type="component" value="Chromosome"/>
</dbReference>
<feature type="compositionally biased region" description="Polar residues" evidence="1">
    <location>
        <begin position="356"/>
        <end position="371"/>
    </location>
</feature>
<reference evidence="4 8" key="2">
    <citation type="submission" date="2021-08" db="EMBL/GenBank/DDBJ databases">
        <title>Genome sequences of Xanthomonas cucurbitae isolates from 5 Midwestern US states.</title>
        <authorList>
            <person name="Hind S.R."/>
        </authorList>
    </citation>
    <scope>NUCLEOTIDE SEQUENCE [LARGE SCALE GENOMIC DNA]</scope>
    <source>
        <strain evidence="4 8">OH_261</strain>
    </source>
</reference>
<keyword evidence="8" id="KW-1185">Reference proteome</keyword>
<gene>
    <name evidence="6" type="ORF">K6978_05030</name>
    <name evidence="4" type="ORF">K6978_11155</name>
    <name evidence="5" type="ORF">K6978_19410</name>
    <name evidence="3" type="ORF">XcuCFBP2542_10415</name>
</gene>
<feature type="region of interest" description="Disordered" evidence="1">
    <location>
        <begin position="308"/>
        <end position="371"/>
    </location>
</feature>
<evidence type="ECO:0000313" key="3">
    <source>
        <dbReference type="EMBL" id="PPU76446.1"/>
    </source>
</evidence>
<evidence type="ECO:0000259" key="2">
    <source>
        <dbReference type="Pfam" id="PF13546"/>
    </source>
</evidence>
<evidence type="ECO:0000313" key="4">
    <source>
        <dbReference type="EMBL" id="WDM70025.1"/>
    </source>
</evidence>
<feature type="domain" description="Transposase IS701-like DDE" evidence="2">
    <location>
        <begin position="6"/>
        <end position="199"/>
    </location>
</feature>
<dbReference type="Proteomes" id="UP000239561">
    <property type="component" value="Unassembled WGS sequence"/>
</dbReference>
<dbReference type="NCBIfam" id="NF033540">
    <property type="entry name" value="transpos_IS701"/>
    <property type="match status" value="1"/>
</dbReference>
<evidence type="ECO:0000256" key="1">
    <source>
        <dbReference type="SAM" id="MobiDB-lite"/>
    </source>
</evidence>
<dbReference type="EMBL" id="CP082214">
    <property type="protein sequence ID" value="WDM70025.1"/>
    <property type="molecule type" value="Genomic_DNA"/>
</dbReference>
<dbReference type="EMBL" id="CP082214">
    <property type="protein sequence ID" value="WDM71467.1"/>
    <property type="molecule type" value="Genomic_DNA"/>
</dbReference>
<dbReference type="Pfam" id="PF13546">
    <property type="entry name" value="DDE_5"/>
    <property type="match status" value="1"/>
</dbReference>
<evidence type="ECO:0000313" key="7">
    <source>
        <dbReference type="Proteomes" id="UP000239561"/>
    </source>
</evidence>